<protein>
    <recommendedName>
        <fullName evidence="10">Elongation of very long chain fatty acids protein</fullName>
        <ecNumber evidence="10">2.3.1.199</ecNumber>
    </recommendedName>
    <alternativeName>
        <fullName evidence="10">Very-long-chain 3-oxoacyl-CoA synthase</fullName>
    </alternativeName>
</protein>
<evidence type="ECO:0000256" key="6">
    <source>
        <dbReference type="ARBA" id="ARBA00022989"/>
    </source>
</evidence>
<dbReference type="GO" id="GO:0005789">
    <property type="term" value="C:endoplasmic reticulum membrane"/>
    <property type="evidence" value="ECO:0007669"/>
    <property type="project" value="TreeGrafter"/>
</dbReference>
<comment type="catalytic activity">
    <reaction evidence="10">
        <text>a very-long-chain acyl-CoA + malonyl-CoA + H(+) = a very-long-chain 3-oxoacyl-CoA + CO2 + CoA</text>
        <dbReference type="Rhea" id="RHEA:32727"/>
        <dbReference type="ChEBI" id="CHEBI:15378"/>
        <dbReference type="ChEBI" id="CHEBI:16526"/>
        <dbReference type="ChEBI" id="CHEBI:57287"/>
        <dbReference type="ChEBI" id="CHEBI:57384"/>
        <dbReference type="ChEBI" id="CHEBI:90725"/>
        <dbReference type="ChEBI" id="CHEBI:90736"/>
        <dbReference type="EC" id="2.3.1.199"/>
    </reaction>
</comment>
<dbReference type="GO" id="GO:0019367">
    <property type="term" value="P:fatty acid elongation, saturated fatty acid"/>
    <property type="evidence" value="ECO:0007669"/>
    <property type="project" value="TreeGrafter"/>
</dbReference>
<accession>A0A7R9M338</accession>
<evidence type="ECO:0000256" key="8">
    <source>
        <dbReference type="ARBA" id="ARBA00023136"/>
    </source>
</evidence>
<organism evidence="11">
    <name type="scientific">Oppiella nova</name>
    <dbReference type="NCBI Taxonomy" id="334625"/>
    <lineage>
        <taxon>Eukaryota</taxon>
        <taxon>Metazoa</taxon>
        <taxon>Ecdysozoa</taxon>
        <taxon>Arthropoda</taxon>
        <taxon>Chelicerata</taxon>
        <taxon>Arachnida</taxon>
        <taxon>Acari</taxon>
        <taxon>Acariformes</taxon>
        <taxon>Sarcoptiformes</taxon>
        <taxon>Oribatida</taxon>
        <taxon>Brachypylina</taxon>
        <taxon>Oppioidea</taxon>
        <taxon>Oppiidae</taxon>
        <taxon>Oppiella</taxon>
    </lineage>
</organism>
<comment type="similarity">
    <text evidence="10">Belongs to the ELO family.</text>
</comment>
<dbReference type="EC" id="2.3.1.199" evidence="10"/>
<keyword evidence="12" id="KW-1185">Reference proteome</keyword>
<dbReference type="OrthoDB" id="6495762at2759"/>
<keyword evidence="4 10" id="KW-0812">Transmembrane</keyword>
<dbReference type="GO" id="GO:0034625">
    <property type="term" value="P:fatty acid elongation, monounsaturated fatty acid"/>
    <property type="evidence" value="ECO:0007669"/>
    <property type="project" value="TreeGrafter"/>
</dbReference>
<dbReference type="EMBL" id="OC920621">
    <property type="protein sequence ID" value="CAD7652657.1"/>
    <property type="molecule type" value="Genomic_DNA"/>
</dbReference>
<evidence type="ECO:0000256" key="10">
    <source>
        <dbReference type="RuleBase" id="RU361115"/>
    </source>
</evidence>
<dbReference type="PANTHER" id="PTHR11157">
    <property type="entry name" value="FATTY ACID ACYL TRANSFERASE-RELATED"/>
    <property type="match status" value="1"/>
</dbReference>
<keyword evidence="7 10" id="KW-0443">Lipid metabolism</keyword>
<evidence type="ECO:0000256" key="9">
    <source>
        <dbReference type="ARBA" id="ARBA00023160"/>
    </source>
</evidence>
<reference evidence="11" key="1">
    <citation type="submission" date="2020-11" db="EMBL/GenBank/DDBJ databases">
        <authorList>
            <person name="Tran Van P."/>
        </authorList>
    </citation>
    <scope>NUCLEOTIDE SEQUENCE</scope>
</reference>
<keyword evidence="2 10" id="KW-0444">Lipid biosynthesis</keyword>
<evidence type="ECO:0000256" key="7">
    <source>
        <dbReference type="ARBA" id="ARBA00023098"/>
    </source>
</evidence>
<dbReference type="GO" id="GO:0030148">
    <property type="term" value="P:sphingolipid biosynthetic process"/>
    <property type="evidence" value="ECO:0007669"/>
    <property type="project" value="TreeGrafter"/>
</dbReference>
<dbReference type="PANTHER" id="PTHR11157:SF17">
    <property type="entry name" value="ELONGATION OF VERY LONG CHAIN FATTY ACIDS PROTEIN 6"/>
    <property type="match status" value="1"/>
</dbReference>
<keyword evidence="8 10" id="KW-0472">Membrane</keyword>
<keyword evidence="5 10" id="KW-0276">Fatty acid metabolism</keyword>
<gene>
    <name evidence="11" type="ORF">ONB1V03_LOCUS9318</name>
</gene>
<dbReference type="InterPro" id="IPR002076">
    <property type="entry name" value="ELO_fam"/>
</dbReference>
<comment type="caution">
    <text evidence="10">Lacks conserved residue(s) required for the propagation of feature annotation.</text>
</comment>
<comment type="subcellular location">
    <subcellularLocation>
        <location evidence="1">Membrane</location>
        <topology evidence="1">Multi-pass membrane protein</topology>
    </subcellularLocation>
</comment>
<dbReference type="GO" id="GO:0034626">
    <property type="term" value="P:fatty acid elongation, polyunsaturated fatty acid"/>
    <property type="evidence" value="ECO:0007669"/>
    <property type="project" value="TreeGrafter"/>
</dbReference>
<dbReference type="EMBL" id="CAJPVJ010005796">
    <property type="protein sequence ID" value="CAG2169844.1"/>
    <property type="molecule type" value="Genomic_DNA"/>
</dbReference>
<proteinExistence type="inferred from homology"/>
<feature type="transmembrane region" description="Helical" evidence="10">
    <location>
        <begin position="122"/>
        <end position="141"/>
    </location>
</feature>
<keyword evidence="3 10" id="KW-0808">Transferase</keyword>
<evidence type="ECO:0000256" key="5">
    <source>
        <dbReference type="ARBA" id="ARBA00022832"/>
    </source>
</evidence>
<evidence type="ECO:0000256" key="1">
    <source>
        <dbReference type="ARBA" id="ARBA00004141"/>
    </source>
</evidence>
<name>A0A7R9M338_9ACAR</name>
<dbReference type="AlphaFoldDB" id="A0A7R9M338"/>
<dbReference type="GO" id="GO:0042761">
    <property type="term" value="P:very long-chain fatty acid biosynthetic process"/>
    <property type="evidence" value="ECO:0007669"/>
    <property type="project" value="TreeGrafter"/>
</dbReference>
<sequence>MSSSISFDEILMKKFVENTPQIAPSVLSRWANELSLNESDVWHNYPGLPFALNIEANLIGETHFVENTPQIAPSVLSRWANELSLNESDVWHNYPGLPFALNIEANLIGETHRIWINEIWHFTIYVSIVYMVVIFLGAQYMKTRPAYNLRKALAVWSASLAVFSIVGTIRCLPEFVHILYNRGFIESFCDNSYKDDSRLVFWYLVF</sequence>
<evidence type="ECO:0000313" key="12">
    <source>
        <dbReference type="Proteomes" id="UP000728032"/>
    </source>
</evidence>
<keyword evidence="6 10" id="KW-1133">Transmembrane helix</keyword>
<evidence type="ECO:0000256" key="2">
    <source>
        <dbReference type="ARBA" id="ARBA00022516"/>
    </source>
</evidence>
<evidence type="ECO:0000256" key="4">
    <source>
        <dbReference type="ARBA" id="ARBA00022692"/>
    </source>
</evidence>
<evidence type="ECO:0000313" key="11">
    <source>
        <dbReference type="EMBL" id="CAD7652657.1"/>
    </source>
</evidence>
<evidence type="ECO:0000256" key="3">
    <source>
        <dbReference type="ARBA" id="ARBA00022679"/>
    </source>
</evidence>
<feature type="non-terminal residue" evidence="11">
    <location>
        <position position="206"/>
    </location>
</feature>
<dbReference type="Pfam" id="PF01151">
    <property type="entry name" value="ELO"/>
    <property type="match status" value="1"/>
</dbReference>
<keyword evidence="9 10" id="KW-0275">Fatty acid biosynthesis</keyword>
<dbReference type="Proteomes" id="UP000728032">
    <property type="component" value="Unassembled WGS sequence"/>
</dbReference>
<feature type="transmembrane region" description="Helical" evidence="10">
    <location>
        <begin position="153"/>
        <end position="172"/>
    </location>
</feature>
<dbReference type="GO" id="GO:0009922">
    <property type="term" value="F:fatty acid elongase activity"/>
    <property type="evidence" value="ECO:0007669"/>
    <property type="project" value="UniProtKB-EC"/>
</dbReference>